<organism evidence="3 4">
    <name type="scientific">Porphyromonas somerae</name>
    <dbReference type="NCBI Taxonomy" id="322095"/>
    <lineage>
        <taxon>Bacteria</taxon>
        <taxon>Pseudomonadati</taxon>
        <taxon>Bacteroidota</taxon>
        <taxon>Bacteroidia</taxon>
        <taxon>Bacteroidales</taxon>
        <taxon>Porphyromonadaceae</taxon>
        <taxon>Porphyromonas</taxon>
    </lineage>
</organism>
<dbReference type="Pfam" id="PF13280">
    <property type="entry name" value="WYL"/>
    <property type="match status" value="1"/>
</dbReference>
<sequence length="320" mass="37619">MAANIFGRYVWLIEQFRRYGRLTYGEVNSLWQRSGLSYGDGDDLAVRTFHNHRKAIFDIFEVDIVCDTKGGYKYYIDRPEELENDHLRIWLIDSYATMNQIQADRKLKGRILFESTPSGHQWLHAITDAMRNNQVLSIAYQAFGKPELCCFDIEPYYLKVVKRRWYVLARNPYYSTRGGHQEGDGQAEDVFMLYALDRISDCSPTGATFRMKEDFDIDEYFRGCCGIMRSQEEPVRILLKAYYSAPDYLRTLPIHKSQRELIEMRDDEASYFELTVRPTFDLYQMLLAQADQIEVLEPKSVRGQMSHFAKKLISYYCEES</sequence>
<comment type="caution">
    <text evidence="3">The sequence shown here is derived from an EMBL/GenBank/DDBJ whole genome shotgun (WGS) entry which is preliminary data.</text>
</comment>
<dbReference type="EMBL" id="LSDK01000021">
    <property type="protein sequence ID" value="KXB77948.1"/>
    <property type="molecule type" value="Genomic_DNA"/>
</dbReference>
<dbReference type="STRING" id="322095.HMPREF3185_00289"/>
<dbReference type="Proteomes" id="UP000070224">
    <property type="component" value="Unassembled WGS sequence"/>
</dbReference>
<gene>
    <name evidence="3" type="ORF">HMPREF3185_00289</name>
</gene>
<feature type="domain" description="WCX" evidence="2">
    <location>
        <begin position="234"/>
        <end position="311"/>
    </location>
</feature>
<dbReference type="PATRIC" id="fig|322095.3.peg.287"/>
<protein>
    <submittedName>
        <fullName evidence="3">Uncharacterized protein</fullName>
    </submittedName>
</protein>
<dbReference type="OrthoDB" id="43316at2"/>
<dbReference type="InterPro" id="IPR026881">
    <property type="entry name" value="WYL_dom"/>
</dbReference>
<keyword evidence="4" id="KW-1185">Reference proteome</keyword>
<evidence type="ECO:0000313" key="3">
    <source>
        <dbReference type="EMBL" id="KXB77948.1"/>
    </source>
</evidence>
<dbReference type="Pfam" id="PF25583">
    <property type="entry name" value="WCX"/>
    <property type="match status" value="1"/>
</dbReference>
<dbReference type="RefSeq" id="WP_060934858.1">
    <property type="nucleotide sequence ID" value="NZ_KQ960414.1"/>
</dbReference>
<dbReference type="AlphaFoldDB" id="A0A134BDE8"/>
<dbReference type="PANTHER" id="PTHR34580:SF9">
    <property type="entry name" value="SLL5097 PROTEIN"/>
    <property type="match status" value="1"/>
</dbReference>
<reference evidence="4" key="1">
    <citation type="submission" date="2016-01" db="EMBL/GenBank/DDBJ databases">
        <authorList>
            <person name="Mitreva M."/>
            <person name="Pepin K.H."/>
            <person name="Mihindukulasuriya K.A."/>
            <person name="Fulton R."/>
            <person name="Fronick C."/>
            <person name="O'Laughlin M."/>
            <person name="Miner T."/>
            <person name="Herter B."/>
            <person name="Rosa B.A."/>
            <person name="Cordes M."/>
            <person name="Tomlinson C."/>
            <person name="Wollam A."/>
            <person name="Palsikar V.B."/>
            <person name="Mardis E.R."/>
            <person name="Wilson R.K."/>
        </authorList>
    </citation>
    <scope>NUCLEOTIDE SEQUENCE [LARGE SCALE GENOMIC DNA]</scope>
    <source>
        <strain evidence="4">KA00683</strain>
    </source>
</reference>
<feature type="domain" description="WYL" evidence="1">
    <location>
        <begin position="123"/>
        <end position="202"/>
    </location>
</feature>
<accession>A0A134BDE8</accession>
<dbReference type="InterPro" id="IPR051534">
    <property type="entry name" value="CBASS_pafABC_assoc_protein"/>
</dbReference>
<evidence type="ECO:0000259" key="1">
    <source>
        <dbReference type="Pfam" id="PF13280"/>
    </source>
</evidence>
<evidence type="ECO:0000259" key="2">
    <source>
        <dbReference type="Pfam" id="PF25583"/>
    </source>
</evidence>
<dbReference type="PANTHER" id="PTHR34580">
    <property type="match status" value="1"/>
</dbReference>
<evidence type="ECO:0000313" key="4">
    <source>
        <dbReference type="Proteomes" id="UP000070224"/>
    </source>
</evidence>
<proteinExistence type="predicted"/>
<name>A0A134BDE8_9PORP</name>
<dbReference type="InterPro" id="IPR057727">
    <property type="entry name" value="WCX_dom"/>
</dbReference>
<dbReference type="PROSITE" id="PS52050">
    <property type="entry name" value="WYL"/>
    <property type="match status" value="1"/>
</dbReference>